<dbReference type="Proteomes" id="UP000188354">
    <property type="component" value="Chromosome LG11"/>
</dbReference>
<keyword evidence="2" id="KW-1185">Reference proteome</keyword>
<dbReference type="Gramene" id="OIW02218">
    <property type="protein sequence ID" value="OIW02218"/>
    <property type="gene ID" value="TanjilG_31967"/>
</dbReference>
<protein>
    <submittedName>
        <fullName evidence="1">Uncharacterized protein</fullName>
    </submittedName>
</protein>
<proteinExistence type="predicted"/>
<gene>
    <name evidence="1" type="ORF">TanjilG_31967</name>
</gene>
<dbReference type="EMBL" id="CM007371">
    <property type="protein sequence ID" value="OIW02218.1"/>
    <property type="molecule type" value="Genomic_DNA"/>
</dbReference>
<reference evidence="1 2" key="1">
    <citation type="journal article" date="2017" name="Plant Biotechnol. J.">
        <title>A comprehensive draft genome sequence for lupin (Lupinus angustifolius), an emerging health food: insights into plant-microbe interactions and legume evolution.</title>
        <authorList>
            <person name="Hane J.K."/>
            <person name="Ming Y."/>
            <person name="Kamphuis L.G."/>
            <person name="Nelson M.N."/>
            <person name="Garg G."/>
            <person name="Atkins C.A."/>
            <person name="Bayer P.E."/>
            <person name="Bravo A."/>
            <person name="Bringans S."/>
            <person name="Cannon S."/>
            <person name="Edwards D."/>
            <person name="Foley R."/>
            <person name="Gao L.L."/>
            <person name="Harrison M.J."/>
            <person name="Huang W."/>
            <person name="Hurgobin B."/>
            <person name="Li S."/>
            <person name="Liu C.W."/>
            <person name="McGrath A."/>
            <person name="Morahan G."/>
            <person name="Murray J."/>
            <person name="Weller J."/>
            <person name="Jian J."/>
            <person name="Singh K.B."/>
        </authorList>
    </citation>
    <scope>NUCLEOTIDE SEQUENCE [LARGE SCALE GENOMIC DNA]</scope>
    <source>
        <strain evidence="2">cv. Tanjil</strain>
        <tissue evidence="1">Whole plant</tissue>
    </source>
</reference>
<evidence type="ECO:0000313" key="2">
    <source>
        <dbReference type="Proteomes" id="UP000188354"/>
    </source>
</evidence>
<name>A0A1J7H6X4_LUPAN</name>
<evidence type="ECO:0000313" key="1">
    <source>
        <dbReference type="EMBL" id="OIW02218.1"/>
    </source>
</evidence>
<sequence length="49" mass="5289">MFSITIATKSANDPVGLSHRASTACRMSTELTLAASKKPTTTSRKHNRL</sequence>
<organism evidence="1 2">
    <name type="scientific">Lupinus angustifolius</name>
    <name type="common">Narrow-leaved blue lupine</name>
    <dbReference type="NCBI Taxonomy" id="3871"/>
    <lineage>
        <taxon>Eukaryota</taxon>
        <taxon>Viridiplantae</taxon>
        <taxon>Streptophyta</taxon>
        <taxon>Embryophyta</taxon>
        <taxon>Tracheophyta</taxon>
        <taxon>Spermatophyta</taxon>
        <taxon>Magnoliopsida</taxon>
        <taxon>eudicotyledons</taxon>
        <taxon>Gunneridae</taxon>
        <taxon>Pentapetalae</taxon>
        <taxon>rosids</taxon>
        <taxon>fabids</taxon>
        <taxon>Fabales</taxon>
        <taxon>Fabaceae</taxon>
        <taxon>Papilionoideae</taxon>
        <taxon>50 kb inversion clade</taxon>
        <taxon>genistoids sensu lato</taxon>
        <taxon>core genistoids</taxon>
        <taxon>Genisteae</taxon>
        <taxon>Lupinus</taxon>
    </lineage>
</organism>
<accession>A0A1J7H6X4</accession>
<dbReference type="AlphaFoldDB" id="A0A1J7H6X4"/>